<keyword evidence="4 10" id="KW-0808">Transferase</keyword>
<dbReference type="GO" id="GO:0052381">
    <property type="term" value="F:tRNA dimethylallyltransferase activity"/>
    <property type="evidence" value="ECO:0007669"/>
    <property type="project" value="UniProtKB-UniRule"/>
</dbReference>
<dbReference type="PATRIC" id="fig|1618598.3.peg.249"/>
<dbReference type="EC" id="2.5.1.75" evidence="10"/>
<comment type="cofactor">
    <cofactor evidence="1 10">
        <name>Mg(2+)</name>
        <dbReference type="ChEBI" id="CHEBI:18420"/>
    </cofactor>
</comment>
<evidence type="ECO:0000256" key="11">
    <source>
        <dbReference type="RuleBase" id="RU003783"/>
    </source>
</evidence>
<proteinExistence type="inferred from homology"/>
<evidence type="ECO:0000256" key="3">
    <source>
        <dbReference type="ARBA" id="ARBA00005842"/>
    </source>
</evidence>
<evidence type="ECO:0000256" key="12">
    <source>
        <dbReference type="RuleBase" id="RU003784"/>
    </source>
</evidence>
<keyword evidence="8 10" id="KW-0460">Magnesium</keyword>
<organism evidence="14 15">
    <name type="scientific">Candidatus Woesebacteria bacterium GW2011_GWE1_45_18</name>
    <dbReference type="NCBI Taxonomy" id="1618598"/>
    <lineage>
        <taxon>Bacteria</taxon>
        <taxon>Candidatus Woeseibacteriota</taxon>
    </lineage>
</organism>
<dbReference type="AlphaFoldDB" id="A0A0G1M729"/>
<name>A0A0G1M729_9BACT</name>
<dbReference type="Pfam" id="PF01715">
    <property type="entry name" value="IPPT"/>
    <property type="match status" value="1"/>
</dbReference>
<accession>A0A0G1M729</accession>
<feature type="region of interest" description="Interaction with substrate tRNA" evidence="10">
    <location>
        <begin position="34"/>
        <end position="37"/>
    </location>
</feature>
<dbReference type="SUPFAM" id="SSF52540">
    <property type="entry name" value="P-loop containing nucleoside triphosphate hydrolases"/>
    <property type="match status" value="2"/>
</dbReference>
<dbReference type="PANTHER" id="PTHR11088:SF60">
    <property type="entry name" value="TRNA DIMETHYLALLYLTRANSFERASE"/>
    <property type="match status" value="1"/>
</dbReference>
<evidence type="ECO:0000256" key="5">
    <source>
        <dbReference type="ARBA" id="ARBA00022694"/>
    </source>
</evidence>
<evidence type="ECO:0000313" key="14">
    <source>
        <dbReference type="EMBL" id="KKU03912.1"/>
    </source>
</evidence>
<keyword evidence="7 10" id="KW-0067">ATP-binding</keyword>
<dbReference type="HAMAP" id="MF_00185">
    <property type="entry name" value="IPP_trans"/>
    <property type="match status" value="1"/>
</dbReference>
<dbReference type="Gene3D" id="1.10.20.140">
    <property type="match status" value="1"/>
</dbReference>
<dbReference type="Gene3D" id="3.40.50.300">
    <property type="entry name" value="P-loop containing nucleotide triphosphate hydrolases"/>
    <property type="match status" value="1"/>
</dbReference>
<comment type="similarity">
    <text evidence="3 10 13">Belongs to the IPP transferase family.</text>
</comment>
<comment type="function">
    <text evidence="2 10 12">Catalyzes the transfer of a dimethylallyl group onto the adenine at position 37 in tRNAs that read codons beginning with uridine, leading to the formation of N6-(dimethylallyl)adenosine (i(6)A).</text>
</comment>
<dbReference type="PANTHER" id="PTHR11088">
    <property type="entry name" value="TRNA DIMETHYLALLYLTRANSFERASE"/>
    <property type="match status" value="1"/>
</dbReference>
<protein>
    <recommendedName>
        <fullName evidence="10">tRNA dimethylallyltransferase</fullName>
        <ecNumber evidence="10">2.5.1.75</ecNumber>
    </recommendedName>
    <alternativeName>
        <fullName evidence="10">Dimethylallyl diphosphate:tRNA dimethylallyltransferase</fullName>
        <shortName evidence="10">DMAPP:tRNA dimethylallyltransferase</shortName>
        <shortName evidence="10">DMATase</shortName>
    </alternativeName>
    <alternativeName>
        <fullName evidence="10">Isopentenyl-diphosphate:tRNA isopentenyltransferase</fullName>
        <shortName evidence="10">IPP transferase</shortName>
        <shortName evidence="10">IPPT</shortName>
        <shortName evidence="10">IPTase</shortName>
    </alternativeName>
</protein>
<reference evidence="14 15" key="1">
    <citation type="journal article" date="2015" name="Nature">
        <title>rRNA introns, odd ribosomes, and small enigmatic genomes across a large radiation of phyla.</title>
        <authorList>
            <person name="Brown C.T."/>
            <person name="Hug L.A."/>
            <person name="Thomas B.C."/>
            <person name="Sharon I."/>
            <person name="Castelle C.J."/>
            <person name="Singh A."/>
            <person name="Wilkins M.J."/>
            <person name="Williams K.H."/>
            <person name="Banfield J.F."/>
        </authorList>
    </citation>
    <scope>NUCLEOTIDE SEQUENCE [LARGE SCALE GENOMIC DNA]</scope>
</reference>
<dbReference type="InterPro" id="IPR018022">
    <property type="entry name" value="IPT"/>
</dbReference>
<dbReference type="InterPro" id="IPR039657">
    <property type="entry name" value="Dimethylallyltransferase"/>
</dbReference>
<comment type="catalytic activity">
    <reaction evidence="9 10 11">
        <text>adenosine(37) in tRNA + dimethylallyl diphosphate = N(6)-dimethylallyladenosine(37) in tRNA + diphosphate</text>
        <dbReference type="Rhea" id="RHEA:26482"/>
        <dbReference type="Rhea" id="RHEA-COMP:10162"/>
        <dbReference type="Rhea" id="RHEA-COMP:10375"/>
        <dbReference type="ChEBI" id="CHEBI:33019"/>
        <dbReference type="ChEBI" id="CHEBI:57623"/>
        <dbReference type="ChEBI" id="CHEBI:74411"/>
        <dbReference type="ChEBI" id="CHEBI:74415"/>
        <dbReference type="EC" id="2.5.1.75"/>
    </reaction>
</comment>
<feature type="binding site" evidence="10">
    <location>
        <begin position="9"/>
        <end position="16"/>
    </location>
    <ligand>
        <name>ATP</name>
        <dbReference type="ChEBI" id="CHEBI:30616"/>
    </ligand>
</feature>
<evidence type="ECO:0000256" key="13">
    <source>
        <dbReference type="RuleBase" id="RU003785"/>
    </source>
</evidence>
<gene>
    <name evidence="10" type="primary">miaA</name>
    <name evidence="14" type="ORF">UX03_C0008G0011</name>
</gene>
<feature type="binding site" evidence="10">
    <location>
        <begin position="11"/>
        <end position="16"/>
    </location>
    <ligand>
        <name>substrate</name>
    </ligand>
</feature>
<feature type="site" description="Interaction with substrate tRNA" evidence="10">
    <location>
        <position position="109"/>
    </location>
</feature>
<keyword evidence="5 10" id="KW-0819">tRNA processing</keyword>
<dbReference type="EMBL" id="LCKQ01000008">
    <property type="protein sequence ID" value="KKU03912.1"/>
    <property type="molecule type" value="Genomic_DNA"/>
</dbReference>
<dbReference type="Proteomes" id="UP000034086">
    <property type="component" value="Unassembled WGS sequence"/>
</dbReference>
<evidence type="ECO:0000256" key="2">
    <source>
        <dbReference type="ARBA" id="ARBA00003213"/>
    </source>
</evidence>
<evidence type="ECO:0000256" key="1">
    <source>
        <dbReference type="ARBA" id="ARBA00001946"/>
    </source>
</evidence>
<evidence type="ECO:0000313" key="15">
    <source>
        <dbReference type="Proteomes" id="UP000034086"/>
    </source>
</evidence>
<dbReference type="InterPro" id="IPR027417">
    <property type="entry name" value="P-loop_NTPase"/>
</dbReference>
<comment type="subunit">
    <text evidence="10">Monomer.</text>
</comment>
<keyword evidence="6 10" id="KW-0547">Nucleotide-binding</keyword>
<dbReference type="GO" id="GO:0005524">
    <property type="term" value="F:ATP binding"/>
    <property type="evidence" value="ECO:0007669"/>
    <property type="project" value="UniProtKB-UniRule"/>
</dbReference>
<feature type="site" description="Interaction with substrate tRNA" evidence="10">
    <location>
        <position position="132"/>
    </location>
</feature>
<sequence>MEKLLIVCGPTATGKTGLALALARSLDGEIISADSRQVYQKMDIGTGKDLPPAAKKRGRCYLINGIRVWGYDLVGPKEDFSVANYVRFARRAIEDIKRRMKLPILVGGTGLYIQAVVDGIPTALVPKNEDLRKNLMERNPEELFEILAQQDPIKAASLNASDKRNPRRLIRAVEIAQWRLNSGGGFSQTPTLTNYPTLFIGLTAPKEALFKKIDMRVESRVDAGIEKEIKKLLSGGISWNDQAMTSLGYRQWRDFFEGTKDRNETISAWKKEEKKYAKRQITWFKRDRRIKWFDISKPNWADNVEKLAKIWYSSFDAKKN</sequence>
<evidence type="ECO:0000256" key="10">
    <source>
        <dbReference type="HAMAP-Rule" id="MF_00185"/>
    </source>
</evidence>
<evidence type="ECO:0000256" key="6">
    <source>
        <dbReference type="ARBA" id="ARBA00022741"/>
    </source>
</evidence>
<evidence type="ECO:0000256" key="9">
    <source>
        <dbReference type="ARBA" id="ARBA00049563"/>
    </source>
</evidence>
<comment type="caution">
    <text evidence="14">The sequence shown here is derived from an EMBL/GenBank/DDBJ whole genome shotgun (WGS) entry which is preliminary data.</text>
</comment>
<comment type="caution">
    <text evidence="10">Lacks conserved residue(s) required for the propagation of feature annotation.</text>
</comment>
<dbReference type="NCBIfam" id="TIGR00174">
    <property type="entry name" value="miaA"/>
    <property type="match status" value="1"/>
</dbReference>
<evidence type="ECO:0000256" key="7">
    <source>
        <dbReference type="ARBA" id="ARBA00022840"/>
    </source>
</evidence>
<evidence type="ECO:0000256" key="4">
    <source>
        <dbReference type="ARBA" id="ARBA00022679"/>
    </source>
</evidence>
<evidence type="ECO:0000256" key="8">
    <source>
        <dbReference type="ARBA" id="ARBA00022842"/>
    </source>
</evidence>
<dbReference type="GO" id="GO:0006400">
    <property type="term" value="P:tRNA modification"/>
    <property type="evidence" value="ECO:0007669"/>
    <property type="project" value="TreeGrafter"/>
</dbReference>